<dbReference type="GO" id="GO:0099503">
    <property type="term" value="C:secretory vesicle"/>
    <property type="evidence" value="ECO:0007669"/>
    <property type="project" value="TreeGrafter"/>
</dbReference>
<dbReference type="GO" id="GO:0032588">
    <property type="term" value="C:trans-Golgi network membrane"/>
    <property type="evidence" value="ECO:0007669"/>
    <property type="project" value="TreeGrafter"/>
</dbReference>
<dbReference type="Proteomes" id="UP000824540">
    <property type="component" value="Unassembled WGS sequence"/>
</dbReference>
<dbReference type="InterPro" id="IPR052095">
    <property type="entry name" value="UNC-13_domain"/>
</dbReference>
<gene>
    <name evidence="4" type="ORF">JZ751_015133</name>
</gene>
<dbReference type="SMART" id="SM00239">
    <property type="entry name" value="C2"/>
    <property type="match status" value="1"/>
</dbReference>
<accession>A0A8T2P2N1</accession>
<feature type="domain" description="C2" evidence="3">
    <location>
        <begin position="116"/>
        <end position="275"/>
    </location>
</feature>
<dbReference type="AlphaFoldDB" id="A0A8T2P2N1"/>
<dbReference type="Gene3D" id="2.60.40.150">
    <property type="entry name" value="C2 domain"/>
    <property type="match status" value="1"/>
</dbReference>
<dbReference type="Pfam" id="PF00168">
    <property type="entry name" value="C2"/>
    <property type="match status" value="2"/>
</dbReference>
<name>A0A8T2P2N1_9TELE</name>
<dbReference type="GO" id="GO:1905413">
    <property type="term" value="P:regulation of dense core granule exocytosis"/>
    <property type="evidence" value="ECO:0007669"/>
    <property type="project" value="TreeGrafter"/>
</dbReference>
<dbReference type="GO" id="GO:0005886">
    <property type="term" value="C:plasma membrane"/>
    <property type="evidence" value="ECO:0007669"/>
    <property type="project" value="TreeGrafter"/>
</dbReference>
<dbReference type="InterPro" id="IPR000008">
    <property type="entry name" value="C2_dom"/>
</dbReference>
<dbReference type="GO" id="GO:0001956">
    <property type="term" value="P:positive regulation of neurotransmitter secretion"/>
    <property type="evidence" value="ECO:0007669"/>
    <property type="project" value="TreeGrafter"/>
</dbReference>
<dbReference type="PANTHER" id="PTHR45999">
    <property type="entry name" value="UNC-13-4A, ISOFORM B"/>
    <property type="match status" value="1"/>
</dbReference>
<sequence>MKQPEPRQGGCRLSHHREIPRAHRHSCEFHHKHGSVAMATREKNQKTAEGNGEFFKRMENILQKQENMERATQSELDLLYEEVVYTVVNRVGVPSPEYVTNEGELFSYLQKVFDMGPEEHDIILQRVQESKRASFSLRVSVMKGKNLLAKDANGYSDPYCMLGILLGQSPREPEEKKERKFSFRKRKDKLEKRPSVREVLAAKCIQVTEVKPETLNPVWNEHFVFDIDDVTSDLLHLDIWDHDDDVSVAEACKKLNEVSGLRGMGRYFKQIAKSVRANGTAAEESADDFLGCLNIPINEIPVDGYDKWFKLEPRSSASK</sequence>
<comment type="caution">
    <text evidence="4">The sequence shown here is derived from an EMBL/GenBank/DDBJ whole genome shotgun (WGS) entry which is preliminary data.</text>
</comment>
<feature type="non-terminal residue" evidence="4">
    <location>
        <position position="1"/>
    </location>
</feature>
<evidence type="ECO:0000256" key="1">
    <source>
        <dbReference type="ARBA" id="ARBA00005823"/>
    </source>
</evidence>
<dbReference type="InterPro" id="IPR035892">
    <property type="entry name" value="C2_domain_sf"/>
</dbReference>
<protein>
    <recommendedName>
        <fullName evidence="3">C2 domain-containing protein</fullName>
    </recommendedName>
</protein>
<evidence type="ECO:0000259" key="3">
    <source>
        <dbReference type="PROSITE" id="PS50004"/>
    </source>
</evidence>
<dbReference type="PANTHER" id="PTHR45999:SF1">
    <property type="entry name" value="BAI1-ASSOCIATED PROTEIN 3"/>
    <property type="match status" value="1"/>
</dbReference>
<dbReference type="GO" id="GO:0000149">
    <property type="term" value="F:SNARE binding"/>
    <property type="evidence" value="ECO:0007669"/>
    <property type="project" value="TreeGrafter"/>
</dbReference>
<organism evidence="4 5">
    <name type="scientific">Albula glossodonta</name>
    <name type="common">roundjaw bonefish</name>
    <dbReference type="NCBI Taxonomy" id="121402"/>
    <lineage>
        <taxon>Eukaryota</taxon>
        <taxon>Metazoa</taxon>
        <taxon>Chordata</taxon>
        <taxon>Craniata</taxon>
        <taxon>Vertebrata</taxon>
        <taxon>Euteleostomi</taxon>
        <taxon>Actinopterygii</taxon>
        <taxon>Neopterygii</taxon>
        <taxon>Teleostei</taxon>
        <taxon>Albuliformes</taxon>
        <taxon>Albulidae</taxon>
        <taxon>Albula</taxon>
    </lineage>
</organism>
<evidence type="ECO:0000313" key="4">
    <source>
        <dbReference type="EMBL" id="KAG9342917.1"/>
    </source>
</evidence>
<proteinExistence type="inferred from homology"/>
<reference evidence="4" key="1">
    <citation type="thesis" date="2021" institute="BYU ScholarsArchive" country="Provo, UT, USA">
        <title>Applications of and Algorithms for Genome Assembly and Genomic Analyses with an Emphasis on Marine Teleosts.</title>
        <authorList>
            <person name="Pickett B.D."/>
        </authorList>
    </citation>
    <scope>NUCLEOTIDE SEQUENCE</scope>
    <source>
        <strain evidence="4">HI-2016</strain>
    </source>
</reference>
<dbReference type="GO" id="GO:0098793">
    <property type="term" value="C:presynapse"/>
    <property type="evidence" value="ECO:0007669"/>
    <property type="project" value="GOC"/>
</dbReference>
<dbReference type="OrthoDB" id="8922725at2759"/>
<keyword evidence="2" id="KW-0268">Exocytosis</keyword>
<evidence type="ECO:0000313" key="5">
    <source>
        <dbReference type="Proteomes" id="UP000824540"/>
    </source>
</evidence>
<dbReference type="GO" id="GO:0006887">
    <property type="term" value="P:exocytosis"/>
    <property type="evidence" value="ECO:0007669"/>
    <property type="project" value="UniProtKB-KW"/>
</dbReference>
<comment type="similarity">
    <text evidence="1">Belongs to the unc-13 family.</text>
</comment>
<evidence type="ECO:0000256" key="2">
    <source>
        <dbReference type="ARBA" id="ARBA00022483"/>
    </source>
</evidence>
<dbReference type="CDD" id="cd08676">
    <property type="entry name" value="C2A_Munc13-like"/>
    <property type="match status" value="1"/>
</dbReference>
<keyword evidence="5" id="KW-1185">Reference proteome</keyword>
<dbReference type="EMBL" id="JAFBMS010000025">
    <property type="protein sequence ID" value="KAG9342917.1"/>
    <property type="molecule type" value="Genomic_DNA"/>
</dbReference>
<dbReference type="GO" id="GO:0055038">
    <property type="term" value="C:recycling endosome membrane"/>
    <property type="evidence" value="ECO:0007669"/>
    <property type="project" value="TreeGrafter"/>
</dbReference>
<dbReference type="GO" id="GO:0031902">
    <property type="term" value="C:late endosome membrane"/>
    <property type="evidence" value="ECO:0007669"/>
    <property type="project" value="TreeGrafter"/>
</dbReference>
<dbReference type="SUPFAM" id="SSF49562">
    <property type="entry name" value="C2 domain (Calcium/lipid-binding domain, CaLB)"/>
    <property type="match status" value="1"/>
</dbReference>
<dbReference type="PROSITE" id="PS50004">
    <property type="entry name" value="C2"/>
    <property type="match status" value="1"/>
</dbReference>